<feature type="active site" description="Charge relay system" evidence="5">
    <location>
        <position position="147"/>
    </location>
</feature>
<gene>
    <name evidence="7" type="ORF">GCM10010412_033400</name>
</gene>
<sequence>MDIQAVGAALIRPGQLLTDRGALSAAARWTQAVSEADGVFRIRLTPGVDPCEIAMRLREEGHRAGPNHVLTGQPLWFGGPASRPFPAAPLAAPSGRDGPQVRVAVVDTGIAAHPWWAKSDWYGRLGPEAADRPDGDGDGALEAQAGHGTFIAGLIQRRAPSAAFQVARVLGADGVGDEAGLLRALHRLRADPPQVLNLSLGCHTFDDQPSRLVADAVGSLESTVTVACAGNTASDRPFWPAALPSVVGVGALDAAQEHRAPFSAHGPWVDAWARGEWLTSTFLEFGEFEGFASWSGTSFAAALVSGAFAASPAVRDVADLPDSRQIPGLGVVVHST</sequence>
<dbReference type="PANTHER" id="PTHR43806:SF11">
    <property type="entry name" value="CEREVISIN-RELATED"/>
    <property type="match status" value="1"/>
</dbReference>
<dbReference type="InterPro" id="IPR015500">
    <property type="entry name" value="Peptidase_S8_subtilisin-rel"/>
</dbReference>
<name>A0ABP6EB10_9ACTN</name>
<protein>
    <submittedName>
        <fullName evidence="7">S8/S53 family peptidase</fullName>
    </submittedName>
</protein>
<evidence type="ECO:0000313" key="7">
    <source>
        <dbReference type="EMBL" id="GAA2660785.1"/>
    </source>
</evidence>
<comment type="similarity">
    <text evidence="1 5">Belongs to the peptidase S8 family.</text>
</comment>
<evidence type="ECO:0000259" key="6">
    <source>
        <dbReference type="Pfam" id="PF00082"/>
    </source>
</evidence>
<evidence type="ECO:0000256" key="3">
    <source>
        <dbReference type="ARBA" id="ARBA00022801"/>
    </source>
</evidence>
<dbReference type="PRINTS" id="PR00723">
    <property type="entry name" value="SUBTILISIN"/>
</dbReference>
<evidence type="ECO:0000313" key="8">
    <source>
        <dbReference type="Proteomes" id="UP001501666"/>
    </source>
</evidence>
<feature type="active site" description="Charge relay system" evidence="5">
    <location>
        <position position="298"/>
    </location>
</feature>
<accession>A0ABP6EB10</accession>
<evidence type="ECO:0000256" key="1">
    <source>
        <dbReference type="ARBA" id="ARBA00011073"/>
    </source>
</evidence>
<evidence type="ECO:0000256" key="2">
    <source>
        <dbReference type="ARBA" id="ARBA00022670"/>
    </source>
</evidence>
<dbReference type="InterPro" id="IPR023827">
    <property type="entry name" value="Peptidase_S8_Asp-AS"/>
</dbReference>
<keyword evidence="2 5" id="KW-0645">Protease</keyword>
<dbReference type="EMBL" id="BAAATE010000007">
    <property type="protein sequence ID" value="GAA2660785.1"/>
    <property type="molecule type" value="Genomic_DNA"/>
</dbReference>
<organism evidence="7 8">
    <name type="scientific">Nonomuraea recticatena</name>
    <dbReference type="NCBI Taxonomy" id="46178"/>
    <lineage>
        <taxon>Bacteria</taxon>
        <taxon>Bacillati</taxon>
        <taxon>Actinomycetota</taxon>
        <taxon>Actinomycetes</taxon>
        <taxon>Streptosporangiales</taxon>
        <taxon>Streptosporangiaceae</taxon>
        <taxon>Nonomuraea</taxon>
    </lineage>
</organism>
<feature type="active site" description="Charge relay system" evidence="5">
    <location>
        <position position="107"/>
    </location>
</feature>
<comment type="caution">
    <text evidence="7">The sequence shown here is derived from an EMBL/GenBank/DDBJ whole genome shotgun (WGS) entry which is preliminary data.</text>
</comment>
<dbReference type="InterPro" id="IPR000209">
    <property type="entry name" value="Peptidase_S8/S53_dom"/>
</dbReference>
<keyword evidence="8" id="KW-1185">Reference proteome</keyword>
<dbReference type="InterPro" id="IPR050131">
    <property type="entry name" value="Peptidase_S8_subtilisin-like"/>
</dbReference>
<dbReference type="Gene3D" id="3.40.50.200">
    <property type="entry name" value="Peptidase S8/S53 domain"/>
    <property type="match status" value="1"/>
</dbReference>
<dbReference type="SUPFAM" id="SSF52743">
    <property type="entry name" value="Subtilisin-like"/>
    <property type="match status" value="1"/>
</dbReference>
<dbReference type="Proteomes" id="UP001501666">
    <property type="component" value="Unassembled WGS sequence"/>
</dbReference>
<dbReference type="Pfam" id="PF00082">
    <property type="entry name" value="Peptidase_S8"/>
    <property type="match status" value="1"/>
</dbReference>
<keyword evidence="4 5" id="KW-0720">Serine protease</keyword>
<dbReference type="CDD" id="cd00306">
    <property type="entry name" value="Peptidases_S8_S53"/>
    <property type="match status" value="1"/>
</dbReference>
<evidence type="ECO:0000256" key="5">
    <source>
        <dbReference type="PROSITE-ProRule" id="PRU01240"/>
    </source>
</evidence>
<proteinExistence type="inferred from homology"/>
<dbReference type="RefSeq" id="WP_346147341.1">
    <property type="nucleotide sequence ID" value="NZ_BAAATE010000007.1"/>
</dbReference>
<reference evidence="8" key="1">
    <citation type="journal article" date="2019" name="Int. J. Syst. Evol. Microbiol.">
        <title>The Global Catalogue of Microorganisms (GCM) 10K type strain sequencing project: providing services to taxonomists for standard genome sequencing and annotation.</title>
        <authorList>
            <consortium name="The Broad Institute Genomics Platform"/>
            <consortium name="The Broad Institute Genome Sequencing Center for Infectious Disease"/>
            <person name="Wu L."/>
            <person name="Ma J."/>
        </authorList>
    </citation>
    <scope>NUCLEOTIDE SEQUENCE [LARGE SCALE GENOMIC DNA]</scope>
    <source>
        <strain evidence="8">JCM 6835</strain>
    </source>
</reference>
<dbReference type="PROSITE" id="PS51892">
    <property type="entry name" value="SUBTILASE"/>
    <property type="match status" value="1"/>
</dbReference>
<dbReference type="InterPro" id="IPR036852">
    <property type="entry name" value="Peptidase_S8/S53_dom_sf"/>
</dbReference>
<keyword evidence="3 5" id="KW-0378">Hydrolase</keyword>
<dbReference type="PANTHER" id="PTHR43806">
    <property type="entry name" value="PEPTIDASE S8"/>
    <property type="match status" value="1"/>
</dbReference>
<feature type="domain" description="Peptidase S8/S53" evidence="6">
    <location>
        <begin position="100"/>
        <end position="310"/>
    </location>
</feature>
<dbReference type="PROSITE" id="PS00136">
    <property type="entry name" value="SUBTILASE_ASP"/>
    <property type="match status" value="1"/>
</dbReference>
<evidence type="ECO:0000256" key="4">
    <source>
        <dbReference type="ARBA" id="ARBA00022825"/>
    </source>
</evidence>